<keyword evidence="3" id="KW-1185">Reference proteome</keyword>
<comment type="caution">
    <text evidence="2">The sequence shown here is derived from an EMBL/GenBank/DDBJ whole genome shotgun (WGS) entry which is preliminary data.</text>
</comment>
<sequence>MTTAPPQQCIRGFAGPSRDRTRPDSLFTDIPSFACPFTDSPTVVSPRCTSPESTSRLAFPKLPIPQSTSSTDSELFSDTDVRCNSPSLISSIFSRNPSSSCSVSSHAVPLTPSGSNKPILRRPDCTSANTSASEDCGRALATEGLGLASMTSSAGIGMLSRKRSTLTFAVKCNVTSDSGHSPLSSFTRPGRNYSKSPARHLPAWHDVDDEEEEDDDSDDDDDGYEYCSPLIDEESESDDEGYQEDEEGGFTDDEDLIGTFTGLPAKAWIASARWNAKHPPTLQIRRPHETSSGLPSDDGSCVFQPRGRKVSIATSKPDRCSRHISPPPSRASSPPPACPPAARSPSAIGLCRRRESHQIAARCGPDSDSRGRGWRSDDSAFGKIPIGQKAKLSLLVPPTSILRPAPSESRQSCPPKPSVKISRRGSAPACSPIIIHRGETEPLREGAKRGLEAFLRRGSEK</sequence>
<dbReference type="EMBL" id="JAODAN010000009">
    <property type="protein sequence ID" value="KAK1922294.1"/>
    <property type="molecule type" value="Genomic_DNA"/>
</dbReference>
<dbReference type="AlphaFoldDB" id="A0AAD9CUJ2"/>
<feature type="compositionally biased region" description="Acidic residues" evidence="1">
    <location>
        <begin position="231"/>
        <end position="256"/>
    </location>
</feature>
<feature type="region of interest" description="Disordered" evidence="1">
    <location>
        <begin position="401"/>
        <end position="427"/>
    </location>
</feature>
<organism evidence="2 3">
    <name type="scientific">Papiliotrema laurentii</name>
    <name type="common">Cryptococcus laurentii</name>
    <dbReference type="NCBI Taxonomy" id="5418"/>
    <lineage>
        <taxon>Eukaryota</taxon>
        <taxon>Fungi</taxon>
        <taxon>Dikarya</taxon>
        <taxon>Basidiomycota</taxon>
        <taxon>Agaricomycotina</taxon>
        <taxon>Tremellomycetes</taxon>
        <taxon>Tremellales</taxon>
        <taxon>Rhynchogastremaceae</taxon>
        <taxon>Papiliotrema</taxon>
    </lineage>
</organism>
<dbReference type="Proteomes" id="UP001182556">
    <property type="component" value="Unassembled WGS sequence"/>
</dbReference>
<protein>
    <submittedName>
        <fullName evidence="2">Uncharacterized protein</fullName>
    </submittedName>
</protein>
<name>A0AAD9CUJ2_PAPLA</name>
<evidence type="ECO:0000313" key="3">
    <source>
        <dbReference type="Proteomes" id="UP001182556"/>
    </source>
</evidence>
<feature type="compositionally biased region" description="Acidic residues" evidence="1">
    <location>
        <begin position="207"/>
        <end position="224"/>
    </location>
</feature>
<gene>
    <name evidence="2" type="ORF">DB88DRAFT_390782</name>
</gene>
<reference evidence="2" key="1">
    <citation type="submission" date="2023-02" db="EMBL/GenBank/DDBJ databases">
        <title>Identification and recombinant expression of a fungal hydrolase from Papiliotrema laurentii that hydrolyzes apple cutin and clears colloidal polyester polyurethane.</title>
        <authorList>
            <consortium name="DOE Joint Genome Institute"/>
            <person name="Roman V.A."/>
            <person name="Bojanowski C."/>
            <person name="Crable B.R."/>
            <person name="Wagner D.N."/>
            <person name="Hung C.S."/>
            <person name="Nadeau L.J."/>
            <person name="Schratz L."/>
            <person name="Haridas S."/>
            <person name="Pangilinan J."/>
            <person name="Lipzen A."/>
            <person name="Na H."/>
            <person name="Yan M."/>
            <person name="Ng V."/>
            <person name="Grigoriev I.V."/>
            <person name="Spatafora J.W."/>
            <person name="Barlow D."/>
            <person name="Biffinger J."/>
            <person name="Kelley-Loughnane N."/>
            <person name="Varaljay V.A."/>
            <person name="Crookes-Goodson W.J."/>
        </authorList>
    </citation>
    <scope>NUCLEOTIDE SEQUENCE</scope>
    <source>
        <strain evidence="2">5307AH</strain>
    </source>
</reference>
<feature type="region of interest" description="Disordered" evidence="1">
    <location>
        <begin position="1"/>
        <end position="24"/>
    </location>
</feature>
<feature type="region of interest" description="Disordered" evidence="1">
    <location>
        <begin position="177"/>
        <end position="256"/>
    </location>
</feature>
<evidence type="ECO:0000313" key="2">
    <source>
        <dbReference type="EMBL" id="KAK1922294.1"/>
    </source>
</evidence>
<feature type="compositionally biased region" description="Basic and acidic residues" evidence="1">
    <location>
        <begin position="365"/>
        <end position="380"/>
    </location>
</feature>
<feature type="compositionally biased region" description="Pro residues" evidence="1">
    <location>
        <begin position="325"/>
        <end position="339"/>
    </location>
</feature>
<feature type="compositionally biased region" description="Polar residues" evidence="1">
    <location>
        <begin position="177"/>
        <end position="187"/>
    </location>
</feature>
<accession>A0AAD9CUJ2</accession>
<feature type="region of interest" description="Disordered" evidence="1">
    <location>
        <begin position="105"/>
        <end position="132"/>
    </location>
</feature>
<evidence type="ECO:0000256" key="1">
    <source>
        <dbReference type="SAM" id="MobiDB-lite"/>
    </source>
</evidence>
<feature type="region of interest" description="Disordered" evidence="1">
    <location>
        <begin position="278"/>
        <end position="382"/>
    </location>
</feature>
<proteinExistence type="predicted"/>